<keyword evidence="8" id="KW-0902">Two-component regulatory system</keyword>
<evidence type="ECO:0000256" key="4">
    <source>
        <dbReference type="ARBA" id="ARBA00022679"/>
    </source>
</evidence>
<evidence type="ECO:0000313" key="13">
    <source>
        <dbReference type="EMBL" id="MBC6468233.1"/>
    </source>
</evidence>
<proteinExistence type="predicted"/>
<keyword evidence="5" id="KW-0547">Nucleotide-binding</keyword>
<reference evidence="13 14" key="1">
    <citation type="submission" date="2020-06" db="EMBL/GenBank/DDBJ databases">
        <title>Actinomadura xiongansis sp. nov., isolated from soil of Baiyangdian.</title>
        <authorList>
            <person name="Zhang X."/>
        </authorList>
    </citation>
    <scope>NUCLEOTIDE SEQUENCE [LARGE SCALE GENOMIC DNA]</scope>
    <source>
        <strain evidence="13 14">HBUM206468</strain>
    </source>
</reference>
<dbReference type="PANTHER" id="PTHR24421:SF10">
    <property type="entry name" value="NITRATE_NITRITE SENSOR PROTEIN NARQ"/>
    <property type="match status" value="1"/>
</dbReference>
<keyword evidence="9" id="KW-0812">Transmembrane</keyword>
<dbReference type="CDD" id="cd16917">
    <property type="entry name" value="HATPase_UhpB-NarQ-NarX-like"/>
    <property type="match status" value="1"/>
</dbReference>
<feature type="transmembrane region" description="Helical" evidence="9">
    <location>
        <begin position="92"/>
        <end position="118"/>
    </location>
</feature>
<keyword evidence="3" id="KW-0597">Phosphoprotein</keyword>
<dbReference type="SUPFAM" id="SSF55874">
    <property type="entry name" value="ATPase domain of HSP90 chaperone/DNA topoisomerase II/histidine kinase"/>
    <property type="match status" value="1"/>
</dbReference>
<keyword evidence="14" id="KW-1185">Reference proteome</keyword>
<sequence length="388" mass="41327">MALTRGAPPWPLRGRAADAAVAAAVAVVVVVGALLALREERPFDSADLLSWALTVIALVAVYFRRRRPVAMAALTLLACGLYYPLGEPDGPLLVTLIVGLYTAAAEGHLKAAVSLSVLALLATGYGEMASDTRHMENAALSLVTGWMIAAIALGAVARNRQAYLHEVEQRAVDAERGREEEARRRATEERLRIARELHDVIGHNISLINVQAGAALHRIERDPEQAERALAAIKETSREALRELRATLGALRQPDEAAPTEPAPGLAGMDDLVAGAETAGLAVRTEIEGERRPVPPEVDLAAYRIVQEALTNVTRHARATVAVVRVRYGRDDVRLEIDDDGRGGDPDTGNGIRGMGERARALGGELTAEGGSAGGFHVRARLPLGGVR</sequence>
<evidence type="ECO:0000256" key="8">
    <source>
        <dbReference type="ARBA" id="ARBA00023012"/>
    </source>
</evidence>
<dbReference type="Pfam" id="PF23539">
    <property type="entry name" value="DUF7134"/>
    <property type="match status" value="1"/>
</dbReference>
<comment type="catalytic activity">
    <reaction evidence="1">
        <text>ATP + protein L-histidine = ADP + protein N-phospho-L-histidine.</text>
        <dbReference type="EC" id="2.7.13.3"/>
    </reaction>
</comment>
<keyword evidence="4" id="KW-0808">Transferase</keyword>
<comment type="caution">
    <text evidence="13">The sequence shown here is derived from an EMBL/GenBank/DDBJ whole genome shotgun (WGS) entry which is preliminary data.</text>
</comment>
<dbReference type="EC" id="2.7.13.3" evidence="2"/>
<feature type="transmembrane region" description="Helical" evidence="9">
    <location>
        <begin position="69"/>
        <end position="85"/>
    </location>
</feature>
<feature type="domain" description="Histidine kinase/HSP90-like ATPase" evidence="10">
    <location>
        <begin position="301"/>
        <end position="384"/>
    </location>
</feature>
<dbReference type="EMBL" id="JABVEC010000017">
    <property type="protein sequence ID" value="MBC6468233.1"/>
    <property type="molecule type" value="Genomic_DNA"/>
</dbReference>
<evidence type="ECO:0000256" key="5">
    <source>
        <dbReference type="ARBA" id="ARBA00022741"/>
    </source>
</evidence>
<feature type="domain" description="DUF7134" evidence="12">
    <location>
        <begin position="17"/>
        <end position="161"/>
    </location>
</feature>
<name>A0ABR7LTR0_9ACTN</name>
<dbReference type="GO" id="GO:0016301">
    <property type="term" value="F:kinase activity"/>
    <property type="evidence" value="ECO:0007669"/>
    <property type="project" value="UniProtKB-KW"/>
</dbReference>
<evidence type="ECO:0000256" key="3">
    <source>
        <dbReference type="ARBA" id="ARBA00022553"/>
    </source>
</evidence>
<feature type="transmembrane region" description="Helical" evidence="9">
    <location>
        <begin position="46"/>
        <end position="63"/>
    </location>
</feature>
<evidence type="ECO:0000256" key="7">
    <source>
        <dbReference type="ARBA" id="ARBA00022840"/>
    </source>
</evidence>
<evidence type="ECO:0000259" key="10">
    <source>
        <dbReference type="Pfam" id="PF02518"/>
    </source>
</evidence>
<evidence type="ECO:0000256" key="6">
    <source>
        <dbReference type="ARBA" id="ARBA00022777"/>
    </source>
</evidence>
<dbReference type="InterPro" id="IPR003594">
    <property type="entry name" value="HATPase_dom"/>
</dbReference>
<dbReference type="InterPro" id="IPR055558">
    <property type="entry name" value="DUF7134"/>
</dbReference>
<keyword evidence="6 13" id="KW-0418">Kinase</keyword>
<keyword evidence="9" id="KW-0472">Membrane</keyword>
<protein>
    <recommendedName>
        <fullName evidence="2">histidine kinase</fullName>
        <ecNumber evidence="2">2.7.13.3</ecNumber>
    </recommendedName>
</protein>
<keyword evidence="7" id="KW-0067">ATP-binding</keyword>
<feature type="transmembrane region" description="Helical" evidence="9">
    <location>
        <begin position="20"/>
        <end position="37"/>
    </location>
</feature>
<evidence type="ECO:0000259" key="11">
    <source>
        <dbReference type="Pfam" id="PF07730"/>
    </source>
</evidence>
<feature type="domain" description="Signal transduction histidine kinase subgroup 3 dimerisation and phosphoacceptor" evidence="11">
    <location>
        <begin position="189"/>
        <end position="255"/>
    </location>
</feature>
<organism evidence="13 14">
    <name type="scientific">Actinomadura alba</name>
    <dbReference type="NCBI Taxonomy" id="406431"/>
    <lineage>
        <taxon>Bacteria</taxon>
        <taxon>Bacillati</taxon>
        <taxon>Actinomycetota</taxon>
        <taxon>Actinomycetes</taxon>
        <taxon>Streptosporangiales</taxon>
        <taxon>Thermomonosporaceae</taxon>
        <taxon>Actinomadura</taxon>
    </lineage>
</organism>
<dbReference type="InterPro" id="IPR036890">
    <property type="entry name" value="HATPase_C_sf"/>
</dbReference>
<accession>A0ABR7LTR0</accession>
<dbReference type="InterPro" id="IPR011712">
    <property type="entry name" value="Sig_transdc_His_kin_sub3_dim/P"/>
</dbReference>
<dbReference type="RefSeq" id="WP_187245236.1">
    <property type="nucleotide sequence ID" value="NZ_BAAAOK010000019.1"/>
</dbReference>
<keyword evidence="9" id="KW-1133">Transmembrane helix</keyword>
<dbReference type="Pfam" id="PF02518">
    <property type="entry name" value="HATPase_c"/>
    <property type="match status" value="1"/>
</dbReference>
<dbReference type="Gene3D" id="3.30.565.10">
    <property type="entry name" value="Histidine kinase-like ATPase, C-terminal domain"/>
    <property type="match status" value="1"/>
</dbReference>
<evidence type="ECO:0000313" key="14">
    <source>
        <dbReference type="Proteomes" id="UP000805614"/>
    </source>
</evidence>
<evidence type="ECO:0000256" key="9">
    <source>
        <dbReference type="SAM" id="Phobius"/>
    </source>
</evidence>
<feature type="transmembrane region" description="Helical" evidence="9">
    <location>
        <begin position="138"/>
        <end position="157"/>
    </location>
</feature>
<evidence type="ECO:0000256" key="1">
    <source>
        <dbReference type="ARBA" id="ARBA00000085"/>
    </source>
</evidence>
<dbReference type="Proteomes" id="UP000805614">
    <property type="component" value="Unassembled WGS sequence"/>
</dbReference>
<evidence type="ECO:0000256" key="2">
    <source>
        <dbReference type="ARBA" id="ARBA00012438"/>
    </source>
</evidence>
<dbReference type="InterPro" id="IPR050482">
    <property type="entry name" value="Sensor_HK_TwoCompSys"/>
</dbReference>
<evidence type="ECO:0000259" key="12">
    <source>
        <dbReference type="Pfam" id="PF23539"/>
    </source>
</evidence>
<dbReference type="PANTHER" id="PTHR24421">
    <property type="entry name" value="NITRATE/NITRITE SENSOR PROTEIN NARX-RELATED"/>
    <property type="match status" value="1"/>
</dbReference>
<gene>
    <name evidence="13" type="ORF">HKK74_22450</name>
</gene>
<dbReference type="Gene3D" id="1.20.5.1930">
    <property type="match status" value="1"/>
</dbReference>
<dbReference type="Pfam" id="PF07730">
    <property type="entry name" value="HisKA_3"/>
    <property type="match status" value="1"/>
</dbReference>